<comment type="caution">
    <text evidence="3">The sequence shown here is derived from an EMBL/GenBank/DDBJ whole genome shotgun (WGS) entry which is preliminary data.</text>
</comment>
<dbReference type="AlphaFoldDB" id="A0A081KA72"/>
<accession>A0A081KA72</accession>
<dbReference type="eggNOG" id="COG1886">
    <property type="taxonomic scope" value="Bacteria"/>
</dbReference>
<dbReference type="SUPFAM" id="SSF101801">
    <property type="entry name" value="Surface presentation of antigens (SPOA)"/>
    <property type="match status" value="1"/>
</dbReference>
<evidence type="ECO:0000313" key="3">
    <source>
        <dbReference type="EMBL" id="KEI71048.1"/>
    </source>
</evidence>
<evidence type="ECO:0000313" key="4">
    <source>
        <dbReference type="Proteomes" id="UP000027997"/>
    </source>
</evidence>
<dbReference type="PANTHER" id="PTHR30034:SF6">
    <property type="entry name" value="YOP PROTEINS TRANSLOCATION PROTEIN Q"/>
    <property type="match status" value="1"/>
</dbReference>
<evidence type="ECO:0000259" key="2">
    <source>
        <dbReference type="Pfam" id="PF01052"/>
    </source>
</evidence>
<dbReference type="GO" id="GO:0003774">
    <property type="term" value="F:cytoskeletal motor activity"/>
    <property type="evidence" value="ECO:0007669"/>
    <property type="project" value="InterPro"/>
</dbReference>
<dbReference type="InterPro" id="IPR036429">
    <property type="entry name" value="SpoA-like_sf"/>
</dbReference>
<dbReference type="GO" id="GO:0050918">
    <property type="term" value="P:positive chemotaxis"/>
    <property type="evidence" value="ECO:0007669"/>
    <property type="project" value="TreeGrafter"/>
</dbReference>
<comment type="similarity">
    <text evidence="1">Belongs to the FliN/MopA/SpaO family.</text>
</comment>
<dbReference type="Proteomes" id="UP000027997">
    <property type="component" value="Unassembled WGS sequence"/>
</dbReference>
<sequence length="323" mass="36176">MAAELIDLPSVSPSQLLLSQILSNRQTELALPVNDDRWDISLGSIAAQNMPAICMQLEINHQPVSLYTGSALIDRIMPDNLNSQVLLKLPRELMLAALENRLQNLFEYLMQGLGISIKFSDMMPNADQSKRAELAMTIQIAGTQYPIYLESNPIVFELLKLLPTHIHEQTTDIPIWAGLELGQAKLSKEETSGLGVGDIVFFHYHVTGQQLIIRVSQDVAFIGEAEGSQITIKHRMDTMEDDQMHHEQEPIDLSDIEIDLLFEVGRQQFSAQEVQALQAGHVFELDRPIEQPVRVRAGGKLIAECQLVQINNRLGARITRIVD</sequence>
<gene>
    <name evidence="3" type="ORF">GV64_10080</name>
</gene>
<dbReference type="PANTHER" id="PTHR30034">
    <property type="entry name" value="FLAGELLAR MOTOR SWITCH PROTEIN FLIM"/>
    <property type="match status" value="1"/>
</dbReference>
<dbReference type="RefSeq" id="WP_020585063.1">
    <property type="nucleotide sequence ID" value="NZ_JOJP01000001.1"/>
</dbReference>
<dbReference type="InterPro" id="IPR001543">
    <property type="entry name" value="FliN-like_C"/>
</dbReference>
<keyword evidence="4" id="KW-1185">Reference proteome</keyword>
<dbReference type="STRING" id="305900.GV64_10080"/>
<reference evidence="3 4" key="1">
    <citation type="submission" date="2014-06" db="EMBL/GenBank/DDBJ databases">
        <title>Whole Genome Sequences of Three Symbiotic Endozoicomonas Bacteria.</title>
        <authorList>
            <person name="Neave M.J."/>
            <person name="Apprill A."/>
            <person name="Voolstra C.R."/>
        </authorList>
    </citation>
    <scope>NUCLEOTIDE SEQUENCE [LARGE SCALE GENOMIC DNA]</scope>
    <source>
        <strain evidence="3 4">DSM 22380</strain>
    </source>
</reference>
<feature type="domain" description="Flagellar motor switch protein FliN-like C-terminal" evidence="2">
    <location>
        <begin position="253"/>
        <end position="322"/>
    </location>
</feature>
<dbReference type="GO" id="GO:0071978">
    <property type="term" value="P:bacterial-type flagellum-dependent swarming motility"/>
    <property type="evidence" value="ECO:0007669"/>
    <property type="project" value="TreeGrafter"/>
</dbReference>
<proteinExistence type="inferred from homology"/>
<dbReference type="GO" id="GO:0009425">
    <property type="term" value="C:bacterial-type flagellum basal body"/>
    <property type="evidence" value="ECO:0007669"/>
    <property type="project" value="InterPro"/>
</dbReference>
<evidence type="ECO:0000256" key="1">
    <source>
        <dbReference type="ARBA" id="ARBA00009226"/>
    </source>
</evidence>
<dbReference type="NCBIfam" id="TIGR02551">
    <property type="entry name" value="SpaO_YscQ"/>
    <property type="match status" value="1"/>
</dbReference>
<dbReference type="Pfam" id="PF01052">
    <property type="entry name" value="FliMN_C"/>
    <property type="match status" value="1"/>
</dbReference>
<dbReference type="InterPro" id="IPR001172">
    <property type="entry name" value="FliN_T3SS_HrcQb"/>
</dbReference>
<dbReference type="InterPro" id="IPR013385">
    <property type="entry name" value="T3SS_SpaO/YscQ/SpaO"/>
</dbReference>
<dbReference type="GO" id="GO:0030254">
    <property type="term" value="P:protein secretion by the type III secretion system"/>
    <property type="evidence" value="ECO:0007669"/>
    <property type="project" value="InterPro"/>
</dbReference>
<dbReference type="Gene3D" id="2.30.330.10">
    <property type="entry name" value="SpoA-like"/>
    <property type="match status" value="1"/>
</dbReference>
<protein>
    <recommendedName>
        <fullName evidence="2">Flagellar motor switch protein FliN-like C-terminal domain-containing protein</fullName>
    </recommendedName>
</protein>
<name>A0A081KA72_9GAMM</name>
<dbReference type="EMBL" id="JOJP01000001">
    <property type="protein sequence ID" value="KEI71048.1"/>
    <property type="molecule type" value="Genomic_DNA"/>
</dbReference>
<dbReference type="PRINTS" id="PR00956">
    <property type="entry name" value="FLGMOTORFLIN"/>
</dbReference>
<organism evidence="3 4">
    <name type="scientific">Endozoicomonas elysicola</name>
    <dbReference type="NCBI Taxonomy" id="305900"/>
    <lineage>
        <taxon>Bacteria</taxon>
        <taxon>Pseudomonadati</taxon>
        <taxon>Pseudomonadota</taxon>
        <taxon>Gammaproteobacteria</taxon>
        <taxon>Oceanospirillales</taxon>
        <taxon>Endozoicomonadaceae</taxon>
        <taxon>Endozoicomonas</taxon>
    </lineage>
</organism>